<evidence type="ECO:0000259" key="14">
    <source>
        <dbReference type="Pfam" id="PF02163"/>
    </source>
</evidence>
<accession>A0A4R1QU03</accession>
<evidence type="ECO:0000256" key="4">
    <source>
        <dbReference type="ARBA" id="ARBA00022475"/>
    </source>
</evidence>
<dbReference type="InterPro" id="IPR008915">
    <property type="entry name" value="Peptidase_M50"/>
</dbReference>
<comment type="similarity">
    <text evidence="3">Belongs to the peptidase M50B family.</text>
</comment>
<comment type="caution">
    <text evidence="15">The sequence shown here is derived from an EMBL/GenBank/DDBJ whole genome shotgun (WGS) entry which is preliminary data.</text>
</comment>
<sequence length="224" mass="24765">MGLISPAQLLVWVMRGLAMLLAIPVHESAHAWASAKLGDPTAKNMGRLSLNPMAHFDLLGAVCMIVAGIGWAKPVPVYPQRYKNPKLGMALSAAAGPLSNLVLAYLSMMLYKLAYYFLPAGMAAELVLYFLYYMVAINVSLAVFNLLPVPPFDGSRILLLVLPRHLYFKVMQYERQIFIGMFLLLMFGVFDVPLYWLNNGMWGILNNATAFIDRAVYMAAGVAV</sequence>
<dbReference type="InterPro" id="IPR044537">
    <property type="entry name" value="Rip2-like"/>
</dbReference>
<keyword evidence="9" id="KW-0862">Zinc</keyword>
<dbReference type="Proteomes" id="UP000295184">
    <property type="component" value="Unassembled WGS sequence"/>
</dbReference>
<dbReference type="PANTHER" id="PTHR35864">
    <property type="entry name" value="ZINC METALLOPROTEASE MJ0611-RELATED"/>
    <property type="match status" value="1"/>
</dbReference>
<keyword evidence="6 13" id="KW-0812">Transmembrane</keyword>
<evidence type="ECO:0000256" key="3">
    <source>
        <dbReference type="ARBA" id="ARBA00007931"/>
    </source>
</evidence>
<name>A0A4R1QU03_9FIRM</name>
<keyword evidence="10 13" id="KW-1133">Transmembrane helix</keyword>
<evidence type="ECO:0000256" key="5">
    <source>
        <dbReference type="ARBA" id="ARBA00022670"/>
    </source>
</evidence>
<dbReference type="GO" id="GO:0006508">
    <property type="term" value="P:proteolysis"/>
    <property type="evidence" value="ECO:0007669"/>
    <property type="project" value="UniProtKB-KW"/>
</dbReference>
<keyword evidence="12 13" id="KW-0472">Membrane</keyword>
<dbReference type="STRING" id="1650663.GCA_001486665_02122"/>
<reference evidence="15 16" key="1">
    <citation type="submission" date="2019-03" db="EMBL/GenBank/DDBJ databases">
        <title>Genomic Encyclopedia of Type Strains, Phase IV (KMG-IV): sequencing the most valuable type-strain genomes for metagenomic binning, comparative biology and taxonomic classification.</title>
        <authorList>
            <person name="Goeker M."/>
        </authorList>
    </citation>
    <scope>NUCLEOTIDE SEQUENCE [LARGE SCALE GENOMIC DNA]</scope>
    <source>
        <strain evidence="15 16">DSM 100451</strain>
    </source>
</reference>
<gene>
    <name evidence="15" type="ORF">EDD77_11043</name>
</gene>
<proteinExistence type="inferred from homology"/>
<evidence type="ECO:0000256" key="10">
    <source>
        <dbReference type="ARBA" id="ARBA00022989"/>
    </source>
</evidence>
<evidence type="ECO:0000256" key="9">
    <source>
        <dbReference type="ARBA" id="ARBA00022833"/>
    </source>
</evidence>
<evidence type="ECO:0000256" key="13">
    <source>
        <dbReference type="SAM" id="Phobius"/>
    </source>
</evidence>
<evidence type="ECO:0000256" key="1">
    <source>
        <dbReference type="ARBA" id="ARBA00001947"/>
    </source>
</evidence>
<evidence type="ECO:0000256" key="12">
    <source>
        <dbReference type="ARBA" id="ARBA00023136"/>
    </source>
</evidence>
<keyword evidence="8" id="KW-0378">Hydrolase</keyword>
<keyword evidence="4" id="KW-1003">Cell membrane</keyword>
<dbReference type="RefSeq" id="WP_058965151.1">
    <property type="nucleotide sequence ID" value="NZ_CABKVM010000017.1"/>
</dbReference>
<feature type="transmembrane region" description="Helical" evidence="13">
    <location>
        <begin position="177"/>
        <end position="197"/>
    </location>
</feature>
<dbReference type="Pfam" id="PF02163">
    <property type="entry name" value="Peptidase_M50"/>
    <property type="match status" value="1"/>
</dbReference>
<keyword evidence="5 15" id="KW-0645">Protease</keyword>
<dbReference type="InterPro" id="IPR052348">
    <property type="entry name" value="Metallopeptidase_M50B"/>
</dbReference>
<organism evidence="15 16">
    <name type="scientific">Allofournierella massiliensis</name>
    <dbReference type="NCBI Taxonomy" id="1650663"/>
    <lineage>
        <taxon>Bacteria</taxon>
        <taxon>Bacillati</taxon>
        <taxon>Bacillota</taxon>
        <taxon>Clostridia</taxon>
        <taxon>Eubacteriales</taxon>
        <taxon>Oscillospiraceae</taxon>
        <taxon>Allofournierella</taxon>
    </lineage>
</organism>
<dbReference type="EMBL" id="SLUM01000010">
    <property type="protein sequence ID" value="TCL57368.1"/>
    <property type="molecule type" value="Genomic_DNA"/>
</dbReference>
<dbReference type="GO" id="GO:0008237">
    <property type="term" value="F:metallopeptidase activity"/>
    <property type="evidence" value="ECO:0007669"/>
    <property type="project" value="UniProtKB-KW"/>
</dbReference>
<evidence type="ECO:0000256" key="8">
    <source>
        <dbReference type="ARBA" id="ARBA00022801"/>
    </source>
</evidence>
<comment type="cofactor">
    <cofactor evidence="1">
        <name>Zn(2+)</name>
        <dbReference type="ChEBI" id="CHEBI:29105"/>
    </cofactor>
</comment>
<protein>
    <submittedName>
        <fullName evidence="15">Zn-dependent protease</fullName>
    </submittedName>
</protein>
<keyword evidence="11" id="KW-0482">Metalloprotease</keyword>
<evidence type="ECO:0000256" key="2">
    <source>
        <dbReference type="ARBA" id="ARBA00004651"/>
    </source>
</evidence>
<evidence type="ECO:0000313" key="15">
    <source>
        <dbReference type="EMBL" id="TCL57368.1"/>
    </source>
</evidence>
<evidence type="ECO:0000313" key="16">
    <source>
        <dbReference type="Proteomes" id="UP000295184"/>
    </source>
</evidence>
<dbReference type="PANTHER" id="PTHR35864:SF1">
    <property type="entry name" value="ZINC METALLOPROTEASE YWHC-RELATED"/>
    <property type="match status" value="1"/>
</dbReference>
<comment type="subcellular location">
    <subcellularLocation>
        <location evidence="2">Cell membrane</location>
        <topology evidence="2">Multi-pass membrane protein</topology>
    </subcellularLocation>
</comment>
<feature type="domain" description="Peptidase M50" evidence="14">
    <location>
        <begin position="17"/>
        <end position="185"/>
    </location>
</feature>
<dbReference type="GO" id="GO:0046872">
    <property type="term" value="F:metal ion binding"/>
    <property type="evidence" value="ECO:0007669"/>
    <property type="project" value="UniProtKB-KW"/>
</dbReference>
<dbReference type="CDD" id="cd06158">
    <property type="entry name" value="S2P-M50_like_1"/>
    <property type="match status" value="1"/>
</dbReference>
<keyword evidence="7" id="KW-0479">Metal-binding</keyword>
<evidence type="ECO:0000256" key="7">
    <source>
        <dbReference type="ARBA" id="ARBA00022723"/>
    </source>
</evidence>
<evidence type="ECO:0000256" key="11">
    <source>
        <dbReference type="ARBA" id="ARBA00023049"/>
    </source>
</evidence>
<feature type="transmembrane region" description="Helical" evidence="13">
    <location>
        <begin position="55"/>
        <end position="75"/>
    </location>
</feature>
<dbReference type="AlphaFoldDB" id="A0A4R1QU03"/>
<dbReference type="GeneID" id="97380877"/>
<feature type="transmembrane region" description="Helical" evidence="13">
    <location>
        <begin position="87"/>
        <end position="106"/>
    </location>
</feature>
<evidence type="ECO:0000256" key="6">
    <source>
        <dbReference type="ARBA" id="ARBA00022692"/>
    </source>
</evidence>
<dbReference type="GO" id="GO:0005886">
    <property type="term" value="C:plasma membrane"/>
    <property type="evidence" value="ECO:0007669"/>
    <property type="project" value="UniProtKB-SubCell"/>
</dbReference>
<dbReference type="OrthoDB" id="9800627at2"/>